<protein>
    <submittedName>
        <fullName evidence="2">SusD/RagB family nutrient-binding outer membrane lipoprotein</fullName>
    </submittedName>
</protein>
<evidence type="ECO:0000313" key="2">
    <source>
        <dbReference type="EMBL" id="MBO0932133.1"/>
    </source>
</evidence>
<dbReference type="Gene3D" id="1.25.40.390">
    <property type="match status" value="1"/>
</dbReference>
<sequence length="494" mass="54129">MKSIKNTVAGLLAVLLMAQAGCKQEFLDINNNPNQVTAATPELVLPNALANTGAYMTTSFYFLNLWMGYWNWSGNYSINLSDKNYQFTNSFNQGIWTNGYVNLKNYNYIDQQGATLNQPLLQGMGKIMKAYHFQILVDTYGDIPYTQALQGTTAITPTYDKAQDIYDDLIKQIDAGLALLAKGAGTRNPGTNDIMFGGDIAKWQRFANTLKLRILLRQTEKTDRAAYLQTQFATIKSSGYGFLGAGENAQVNPGYVNSQNQQNPLYGAFYAVNGSPTTTNNQYKANGYALSVLKQTNDPRIGAYYRPVGGTGTNFNGTYFGTIDVLVNSLVSDIGPGVLTGVDKPAVIMSSHESLFMQAEAAQRGLITGTPKALYQAAVTESFINAGRTATEATTYLAQKGVANVDFDASTNKIATIITQKWISENGLAPFEAWADYRRLGLPTDIPISQEPSTSVKQIPVRLFYPQTEFSTNATVVNAQGTINQFTSKIFWIK</sequence>
<dbReference type="InterPro" id="IPR041662">
    <property type="entry name" value="SusD-like_2"/>
</dbReference>
<keyword evidence="3" id="KW-1185">Reference proteome</keyword>
<dbReference type="SUPFAM" id="SSF48452">
    <property type="entry name" value="TPR-like"/>
    <property type="match status" value="1"/>
</dbReference>
<organism evidence="2 3">
    <name type="scientific">Fibrella aquatilis</name>
    <dbReference type="NCBI Taxonomy" id="2817059"/>
    <lineage>
        <taxon>Bacteria</taxon>
        <taxon>Pseudomonadati</taxon>
        <taxon>Bacteroidota</taxon>
        <taxon>Cytophagia</taxon>
        <taxon>Cytophagales</taxon>
        <taxon>Spirosomataceae</taxon>
        <taxon>Fibrella</taxon>
    </lineage>
</organism>
<evidence type="ECO:0000256" key="1">
    <source>
        <dbReference type="SAM" id="SignalP"/>
    </source>
</evidence>
<accession>A0A939G972</accession>
<name>A0A939G972_9BACT</name>
<comment type="caution">
    <text evidence="2">The sequence shown here is derived from an EMBL/GenBank/DDBJ whole genome shotgun (WGS) entry which is preliminary data.</text>
</comment>
<dbReference type="Pfam" id="PF12771">
    <property type="entry name" value="SusD-like_2"/>
    <property type="match status" value="1"/>
</dbReference>
<gene>
    <name evidence="2" type="ORF">J2I48_14065</name>
</gene>
<reference evidence="2 3" key="1">
    <citation type="submission" date="2021-03" db="EMBL/GenBank/DDBJ databases">
        <title>Fibrella sp. HMF5036 genome sequencing and assembly.</title>
        <authorList>
            <person name="Kang H."/>
            <person name="Kim H."/>
            <person name="Bae S."/>
            <person name="Joh K."/>
        </authorList>
    </citation>
    <scope>NUCLEOTIDE SEQUENCE [LARGE SCALE GENOMIC DNA]</scope>
    <source>
        <strain evidence="2 3">HMF5036</strain>
    </source>
</reference>
<feature type="chain" id="PRO_5036768056" evidence="1">
    <location>
        <begin position="21"/>
        <end position="494"/>
    </location>
</feature>
<keyword evidence="1" id="KW-0732">Signal</keyword>
<dbReference type="Proteomes" id="UP000664795">
    <property type="component" value="Unassembled WGS sequence"/>
</dbReference>
<dbReference type="RefSeq" id="WP_207336102.1">
    <property type="nucleotide sequence ID" value="NZ_JAFMYU010000010.1"/>
</dbReference>
<dbReference type="AlphaFoldDB" id="A0A939G972"/>
<keyword evidence="2" id="KW-0449">Lipoprotein</keyword>
<proteinExistence type="predicted"/>
<dbReference type="EMBL" id="JAFMYU010000010">
    <property type="protein sequence ID" value="MBO0932133.1"/>
    <property type="molecule type" value="Genomic_DNA"/>
</dbReference>
<feature type="signal peptide" evidence="1">
    <location>
        <begin position="1"/>
        <end position="20"/>
    </location>
</feature>
<evidence type="ECO:0000313" key="3">
    <source>
        <dbReference type="Proteomes" id="UP000664795"/>
    </source>
</evidence>
<dbReference type="InterPro" id="IPR011990">
    <property type="entry name" value="TPR-like_helical_dom_sf"/>
</dbReference>